<feature type="compositionally biased region" description="Polar residues" evidence="1">
    <location>
        <begin position="39"/>
        <end position="48"/>
    </location>
</feature>
<dbReference type="PANTHER" id="PTHR34475">
    <property type="match status" value="1"/>
</dbReference>
<reference evidence="3 4" key="1">
    <citation type="journal article" date="2014" name="Int. J. Syst. Evol. Microbiol.">
        <title>Listeria floridensis sp. nov., Listeria aquatica sp. nov., Listeria cornellensis sp. nov., Listeria riparia sp. nov. and Listeria grandensis sp. nov., from agricultural and natural environments.</title>
        <authorList>
            <person name="den Bakker H.C."/>
            <person name="Warchocki S."/>
            <person name="Wright E.M."/>
            <person name="Allred A.F."/>
            <person name="Ahlstrom C."/>
            <person name="Manuel C.S."/>
            <person name="Stasiewicz M.J."/>
            <person name="Burrell A."/>
            <person name="Roof S."/>
            <person name="Strawn L."/>
            <person name="Fortes E.D."/>
            <person name="Nightingale K.K."/>
            <person name="Kephart D."/>
            <person name="Wiedmann M."/>
        </authorList>
    </citation>
    <scope>NUCLEOTIDE SEQUENCE [LARGE SCALE GENOMIC DNA]</scope>
    <source>
        <strain evidence="3 4">FSL S10-1187</strain>
    </source>
</reference>
<dbReference type="PANTHER" id="PTHR34475:SF1">
    <property type="entry name" value="CYTOSKELETON PROTEIN RODZ"/>
    <property type="match status" value="1"/>
</dbReference>
<evidence type="ECO:0000256" key="1">
    <source>
        <dbReference type="SAM" id="MobiDB-lite"/>
    </source>
</evidence>
<feature type="region of interest" description="Disordered" evidence="1">
    <location>
        <begin position="1"/>
        <end position="48"/>
    </location>
</feature>
<feature type="domain" description="Cytoskeleton protein RodZ-like C-terminal" evidence="2">
    <location>
        <begin position="62"/>
        <end position="133"/>
    </location>
</feature>
<proteinExistence type="predicted"/>
<name>A0ABP3AZR2_9LIST</name>
<feature type="compositionally biased region" description="Basic and acidic residues" evidence="1">
    <location>
        <begin position="12"/>
        <end position="35"/>
    </location>
</feature>
<sequence>MPPRRKKQKKQKAAEEKKKADEAKAKEEAEKEKKVAVTKGTTSGNATSYTVQNADKMTLEISASGGDTWIGVSTEAGANIFNGIVKDGASSGAIDGAENKTVSIVVGNAPVTTVKVNGQTLELAPTLVKQVLTVKLEASDSTSDSGTDSSSSSEN</sequence>
<feature type="compositionally biased region" description="Basic residues" evidence="1">
    <location>
        <begin position="1"/>
        <end position="11"/>
    </location>
</feature>
<dbReference type="Proteomes" id="UP000019249">
    <property type="component" value="Unassembled WGS sequence"/>
</dbReference>
<dbReference type="Pfam" id="PF13464">
    <property type="entry name" value="RodZ_C"/>
    <property type="match status" value="1"/>
</dbReference>
<keyword evidence="4" id="KW-1185">Reference proteome</keyword>
<evidence type="ECO:0000259" key="2">
    <source>
        <dbReference type="Pfam" id="PF13464"/>
    </source>
</evidence>
<comment type="caution">
    <text evidence="3">The sequence shown here is derived from an EMBL/GenBank/DDBJ whole genome shotgun (WGS) entry which is preliminary data.</text>
</comment>
<organism evidence="3 4">
    <name type="scientific">Listeria floridensis FSL S10-1187</name>
    <dbReference type="NCBI Taxonomy" id="1265817"/>
    <lineage>
        <taxon>Bacteria</taxon>
        <taxon>Bacillati</taxon>
        <taxon>Bacillota</taxon>
        <taxon>Bacilli</taxon>
        <taxon>Bacillales</taxon>
        <taxon>Listeriaceae</taxon>
        <taxon>Listeria</taxon>
    </lineage>
</organism>
<evidence type="ECO:0000313" key="3">
    <source>
        <dbReference type="EMBL" id="EUJ31827.1"/>
    </source>
</evidence>
<dbReference type="EMBL" id="AODF01000015">
    <property type="protein sequence ID" value="EUJ31827.1"/>
    <property type="molecule type" value="Genomic_DNA"/>
</dbReference>
<dbReference type="InterPro" id="IPR050400">
    <property type="entry name" value="Bact_Cytoskel_RodZ"/>
</dbReference>
<accession>A0ABP3AZR2</accession>
<dbReference type="InterPro" id="IPR025194">
    <property type="entry name" value="RodZ-like_C"/>
</dbReference>
<gene>
    <name evidence="3" type="ORF">MFLO_08477</name>
</gene>
<protein>
    <recommendedName>
        <fullName evidence="2">Cytoskeleton protein RodZ-like C-terminal domain-containing protein</fullName>
    </recommendedName>
</protein>
<evidence type="ECO:0000313" key="4">
    <source>
        <dbReference type="Proteomes" id="UP000019249"/>
    </source>
</evidence>